<protein>
    <submittedName>
        <fullName evidence="1">Uncharacterized protein</fullName>
    </submittedName>
</protein>
<reference evidence="1 2" key="1">
    <citation type="journal article" date="2016" name="Front. Microbiol.">
        <title>Genomic Resource of Rice Seed Associated Bacteria.</title>
        <authorList>
            <person name="Midha S."/>
            <person name="Bansal K."/>
            <person name="Sharma S."/>
            <person name="Kumar N."/>
            <person name="Patil P.P."/>
            <person name="Chaudhry V."/>
            <person name="Patil P.B."/>
        </authorList>
    </citation>
    <scope>NUCLEOTIDE SEQUENCE [LARGE SCALE GENOMIC DNA]</scope>
    <source>
        <strain evidence="1 2">NS115</strain>
    </source>
</reference>
<gene>
    <name evidence="1" type="ORF">NS115_24865</name>
</gene>
<feature type="non-terminal residue" evidence="1">
    <location>
        <position position="1"/>
    </location>
</feature>
<keyword evidence="2" id="KW-1185">Reference proteome</keyword>
<evidence type="ECO:0000313" key="1">
    <source>
        <dbReference type="EMBL" id="KTS69911.1"/>
    </source>
</evidence>
<name>A0ACC4ZN79_9BACL</name>
<comment type="caution">
    <text evidence="1">The sequence shown here is derived from an EMBL/GenBank/DDBJ whole genome shotgun (WGS) entry which is preliminary data.</text>
</comment>
<dbReference type="EMBL" id="LDRX01000294">
    <property type="protein sequence ID" value="KTS69911.1"/>
    <property type="molecule type" value="Genomic_DNA"/>
</dbReference>
<organism evidence="1 2">
    <name type="scientific">Paenibacillus jamilae</name>
    <dbReference type="NCBI Taxonomy" id="114136"/>
    <lineage>
        <taxon>Bacteria</taxon>
        <taxon>Bacillati</taxon>
        <taxon>Bacillota</taxon>
        <taxon>Bacilli</taxon>
        <taxon>Bacillales</taxon>
        <taxon>Paenibacillaceae</taxon>
        <taxon>Paenibacillus</taxon>
    </lineage>
</organism>
<evidence type="ECO:0000313" key="2">
    <source>
        <dbReference type="Proteomes" id="UP000074866"/>
    </source>
</evidence>
<dbReference type="Proteomes" id="UP000074866">
    <property type="component" value="Unassembled WGS sequence"/>
</dbReference>
<accession>A0ACC4ZN79</accession>
<proteinExistence type="predicted"/>
<sequence>VGNQPAGIIVGLVECLEVGDFGACRLHATGVRAILAGVEGLGRILGAIIAVVIEQAAALRRGASDLREHARITIGRRRSVGVRIDDALAGDLGEVAAEAAFDPTLQIDGVHAVDTDQQDMLVAMSPRMPIVIVRMRHCDAASEHGRRDRGSRQEIVMKTTHEIAPLCFR</sequence>